<dbReference type="OrthoDB" id="9784811at2"/>
<dbReference type="SUPFAM" id="SSF88713">
    <property type="entry name" value="Glycoside hydrolase/deacetylase"/>
    <property type="match status" value="1"/>
</dbReference>
<dbReference type="GO" id="GO:0005975">
    <property type="term" value="P:carbohydrate metabolic process"/>
    <property type="evidence" value="ECO:0007669"/>
    <property type="project" value="InterPro"/>
</dbReference>
<dbReference type="KEGG" id="hhl:Halha_2204"/>
<dbReference type="HOGENOM" id="CLU_041643_6_0_9"/>
<gene>
    <name evidence="1" type="ordered locus">Halha_2204</name>
</gene>
<dbReference type="PANTHER" id="PTHR30105:SF2">
    <property type="entry name" value="DIVERGENT POLYSACCHARIDE DEACETYLASE SUPERFAMILY"/>
    <property type="match status" value="1"/>
</dbReference>
<name>L0K9U1_HALHC</name>
<organism evidence="1 2">
    <name type="scientific">Halobacteroides halobius (strain ATCC 35273 / DSM 5150 / MD-1)</name>
    <dbReference type="NCBI Taxonomy" id="748449"/>
    <lineage>
        <taxon>Bacteria</taxon>
        <taxon>Bacillati</taxon>
        <taxon>Bacillota</taxon>
        <taxon>Clostridia</taxon>
        <taxon>Halanaerobiales</taxon>
        <taxon>Halobacteroidaceae</taxon>
        <taxon>Halobacteroides</taxon>
    </lineage>
</organism>
<evidence type="ECO:0000313" key="2">
    <source>
        <dbReference type="Proteomes" id="UP000010880"/>
    </source>
</evidence>
<dbReference type="EMBL" id="CP003359">
    <property type="protein sequence ID" value="AGB42082.1"/>
    <property type="molecule type" value="Genomic_DNA"/>
</dbReference>
<dbReference type="CDD" id="cd10936">
    <property type="entry name" value="CE4_DAC2"/>
    <property type="match status" value="1"/>
</dbReference>
<sequence length="382" mass="42976">MKSKKIGILLICILLSMVLLSCSKESEETMSNKNNHKLIKVNYKGVVANLEEQLKKSLSQLGLARADSLEHKRKAKKKQVTDYLFTWDYNYHKFEVPLFGPHGKLLSDYKEEIIAKFKDDFPIVKANWRIKEQERILTLELGFLAQSDLELLTHKVTFVQQPPAAKMAIVIDDLGFNRKGTEEILKIKRPLTFAVLPHRPFSKVDAKLVKEAGQELILHQPLEPLNPKVNPGAGAINSTMTNKEIKSVLKGNLANLPQLQGINNHMGSKATANPRVMKAIIEVLKKKGLYYVDSSTAHNSVGFEVAQKNNLPTAANYLFIDNIDKKKEIKEMLLTLGKIALKEKEMVVIGHVRENTALAIKEVIPKLEKMGVKLVFASQLVQ</sequence>
<dbReference type="PROSITE" id="PS51257">
    <property type="entry name" value="PROKAR_LIPOPROTEIN"/>
    <property type="match status" value="1"/>
</dbReference>
<evidence type="ECO:0000313" key="1">
    <source>
        <dbReference type="EMBL" id="AGB42082.1"/>
    </source>
</evidence>
<proteinExistence type="predicted"/>
<dbReference type="PANTHER" id="PTHR30105">
    <property type="entry name" value="UNCHARACTERIZED YIBQ-RELATED"/>
    <property type="match status" value="1"/>
</dbReference>
<protein>
    <recommendedName>
        <fullName evidence="3">Divergent polysaccharide deacetylase</fullName>
    </recommendedName>
</protein>
<evidence type="ECO:0008006" key="3">
    <source>
        <dbReference type="Google" id="ProtNLM"/>
    </source>
</evidence>
<reference evidence="2" key="1">
    <citation type="submission" date="2012-02" db="EMBL/GenBank/DDBJ databases">
        <title>The complete genome of Halobacteroides halobius DSM 5150.</title>
        <authorList>
            <person name="Lucas S."/>
            <person name="Copeland A."/>
            <person name="Lapidus A."/>
            <person name="Glavina del Rio T."/>
            <person name="Dalin E."/>
            <person name="Tice H."/>
            <person name="Bruce D."/>
            <person name="Goodwin L."/>
            <person name="Pitluck S."/>
            <person name="Peters L."/>
            <person name="Mikhailova N."/>
            <person name="Gu W."/>
            <person name="Kyrpides N."/>
            <person name="Mavromatis K."/>
            <person name="Ivanova N."/>
            <person name="Brettin T."/>
            <person name="Detter J.C."/>
            <person name="Han C."/>
            <person name="Larimer F."/>
            <person name="Land M."/>
            <person name="Hauser L."/>
            <person name="Markowitz V."/>
            <person name="Cheng J.-F."/>
            <person name="Hugenholtz P."/>
            <person name="Woyke T."/>
            <person name="Wu D."/>
            <person name="Tindall B."/>
            <person name="Pomrenke H."/>
            <person name="Brambilla E."/>
            <person name="Klenk H.-P."/>
            <person name="Eisen J.A."/>
        </authorList>
    </citation>
    <scope>NUCLEOTIDE SEQUENCE [LARGE SCALE GENOMIC DNA]</scope>
    <source>
        <strain evidence="2">ATCC 35273 / DSM 5150 / MD-1</strain>
    </source>
</reference>
<keyword evidence="2" id="KW-1185">Reference proteome</keyword>
<dbReference type="STRING" id="748449.Halha_2204"/>
<dbReference type="eggNOG" id="COG2861">
    <property type="taxonomic scope" value="Bacteria"/>
</dbReference>
<dbReference type="InterPro" id="IPR011330">
    <property type="entry name" value="Glyco_hydro/deAcase_b/a-brl"/>
</dbReference>
<accession>L0K9U1</accession>
<dbReference type="InterPro" id="IPR006837">
    <property type="entry name" value="Divergent_DAC"/>
</dbReference>
<dbReference type="RefSeq" id="WP_015327796.1">
    <property type="nucleotide sequence ID" value="NC_019978.1"/>
</dbReference>
<dbReference type="AlphaFoldDB" id="L0K9U1"/>
<dbReference type="Pfam" id="PF04748">
    <property type="entry name" value="Polysacc_deac_2"/>
    <property type="match status" value="1"/>
</dbReference>
<dbReference type="Proteomes" id="UP000010880">
    <property type="component" value="Chromosome"/>
</dbReference>
<dbReference type="Gene3D" id="3.20.20.370">
    <property type="entry name" value="Glycoside hydrolase/deacetylase"/>
    <property type="match status" value="1"/>
</dbReference>